<proteinExistence type="predicted"/>
<comment type="caution">
    <text evidence="1">The sequence shown here is derived from an EMBL/GenBank/DDBJ whole genome shotgun (WGS) entry which is preliminary data.</text>
</comment>
<keyword evidence="2" id="KW-1185">Reference proteome</keyword>
<organism evidence="1 2">
    <name type="scientific">Allacma fusca</name>
    <dbReference type="NCBI Taxonomy" id="39272"/>
    <lineage>
        <taxon>Eukaryota</taxon>
        <taxon>Metazoa</taxon>
        <taxon>Ecdysozoa</taxon>
        <taxon>Arthropoda</taxon>
        <taxon>Hexapoda</taxon>
        <taxon>Collembola</taxon>
        <taxon>Symphypleona</taxon>
        <taxon>Sminthuridae</taxon>
        <taxon>Allacma</taxon>
    </lineage>
</organism>
<reference evidence="1" key="1">
    <citation type="submission" date="2021-06" db="EMBL/GenBank/DDBJ databases">
        <authorList>
            <person name="Hodson N. C."/>
            <person name="Mongue J. A."/>
            <person name="Jaron S. K."/>
        </authorList>
    </citation>
    <scope>NUCLEOTIDE SEQUENCE</scope>
</reference>
<evidence type="ECO:0000313" key="2">
    <source>
        <dbReference type="Proteomes" id="UP000708208"/>
    </source>
</evidence>
<dbReference type="EMBL" id="CAJVCH010197035">
    <property type="protein sequence ID" value="CAG7730593.1"/>
    <property type="molecule type" value="Genomic_DNA"/>
</dbReference>
<dbReference type="Proteomes" id="UP000708208">
    <property type="component" value="Unassembled WGS sequence"/>
</dbReference>
<feature type="non-terminal residue" evidence="1">
    <location>
        <position position="1"/>
    </location>
</feature>
<evidence type="ECO:0000313" key="1">
    <source>
        <dbReference type="EMBL" id="CAG7730593.1"/>
    </source>
</evidence>
<name>A0A8J2NXZ6_9HEXA</name>
<sequence length="72" mass="8564">MQQIRTSFAISYIWHILKRPIAMFFARSILPGHFYISWSESIWLMKQALGFIIGHMLSQDYIPSVRTQLMFL</sequence>
<gene>
    <name evidence="1" type="ORF">AFUS01_LOCUS19223</name>
</gene>
<accession>A0A8J2NXZ6</accession>
<protein>
    <submittedName>
        <fullName evidence="1">Uncharacterized protein</fullName>
    </submittedName>
</protein>
<dbReference type="AlphaFoldDB" id="A0A8J2NXZ6"/>